<evidence type="ECO:0000313" key="8">
    <source>
        <dbReference type="Proteomes" id="UP001229421"/>
    </source>
</evidence>
<dbReference type="InterPro" id="IPR011333">
    <property type="entry name" value="SKP1/BTB/POZ_sf"/>
</dbReference>
<evidence type="ECO:0000259" key="5">
    <source>
        <dbReference type="PROSITE" id="PS50097"/>
    </source>
</evidence>
<dbReference type="SUPFAM" id="SSF54695">
    <property type="entry name" value="POZ domain"/>
    <property type="match status" value="1"/>
</dbReference>
<accession>A0AAD8L1N2</accession>
<evidence type="ECO:0000256" key="2">
    <source>
        <dbReference type="ARBA" id="ARBA00022786"/>
    </source>
</evidence>
<feature type="compositionally biased region" description="Basic residues" evidence="4">
    <location>
        <begin position="579"/>
        <end position="592"/>
    </location>
</feature>
<feature type="region of interest" description="Disordered" evidence="4">
    <location>
        <begin position="570"/>
        <end position="592"/>
    </location>
</feature>
<evidence type="ECO:0008006" key="9">
    <source>
        <dbReference type="Google" id="ProtNLM"/>
    </source>
</evidence>
<evidence type="ECO:0000256" key="1">
    <source>
        <dbReference type="ARBA" id="ARBA00004906"/>
    </source>
</evidence>
<evidence type="ECO:0000256" key="3">
    <source>
        <dbReference type="PROSITE-ProRule" id="PRU00982"/>
    </source>
</evidence>
<organism evidence="7 8">
    <name type="scientific">Tagetes erecta</name>
    <name type="common">African marigold</name>
    <dbReference type="NCBI Taxonomy" id="13708"/>
    <lineage>
        <taxon>Eukaryota</taxon>
        <taxon>Viridiplantae</taxon>
        <taxon>Streptophyta</taxon>
        <taxon>Embryophyta</taxon>
        <taxon>Tracheophyta</taxon>
        <taxon>Spermatophyta</taxon>
        <taxon>Magnoliopsida</taxon>
        <taxon>eudicotyledons</taxon>
        <taxon>Gunneridae</taxon>
        <taxon>Pentapetalae</taxon>
        <taxon>asterids</taxon>
        <taxon>campanulids</taxon>
        <taxon>Asterales</taxon>
        <taxon>Asteraceae</taxon>
        <taxon>Asteroideae</taxon>
        <taxon>Heliantheae alliance</taxon>
        <taxon>Tageteae</taxon>
        <taxon>Tagetes</taxon>
    </lineage>
</organism>
<keyword evidence="8" id="KW-1185">Reference proteome</keyword>
<dbReference type="Proteomes" id="UP001229421">
    <property type="component" value="Unassembled WGS sequence"/>
</dbReference>
<proteinExistence type="inferred from homology"/>
<dbReference type="PROSITE" id="PS50097">
    <property type="entry name" value="BTB"/>
    <property type="match status" value="1"/>
</dbReference>
<feature type="compositionally biased region" description="Polar residues" evidence="4">
    <location>
        <begin position="521"/>
        <end position="540"/>
    </location>
</feature>
<comment type="pathway">
    <text evidence="1">Protein modification; protein ubiquitination.</text>
</comment>
<dbReference type="PANTHER" id="PTHR32370">
    <property type="entry name" value="OS12G0117600 PROTEIN"/>
    <property type="match status" value="1"/>
</dbReference>
<evidence type="ECO:0000256" key="4">
    <source>
        <dbReference type="SAM" id="MobiDB-lite"/>
    </source>
</evidence>
<feature type="domain" description="NPH3" evidence="6">
    <location>
        <begin position="189"/>
        <end position="461"/>
    </location>
</feature>
<evidence type="ECO:0000259" key="6">
    <source>
        <dbReference type="PROSITE" id="PS51649"/>
    </source>
</evidence>
<protein>
    <recommendedName>
        <fullName evidence="9">Phototropic-responsive NPH3 family protein</fullName>
    </recommendedName>
</protein>
<dbReference type="InterPro" id="IPR000210">
    <property type="entry name" value="BTB/POZ_dom"/>
</dbReference>
<comment type="similarity">
    <text evidence="3">Belongs to the NPH3 family.</text>
</comment>
<dbReference type="EMBL" id="JAUHHV010000002">
    <property type="protein sequence ID" value="KAK1433132.1"/>
    <property type="molecule type" value="Genomic_DNA"/>
</dbReference>
<feature type="domain" description="BTB" evidence="5">
    <location>
        <begin position="15"/>
        <end position="83"/>
    </location>
</feature>
<sequence length="592" mass="65941">MKKTSDWICSQEIPSDVTVLAGGVSFSLHKFPLVSKCGFIRKLVSESKENDGLVVEIPDIPGGSEGFELAAKFCYGINFELSTENIAMVRCVAEYLEMTEDYAIGNLVTRSESYLNEVGLKTLAGAVSILQSSANFLPMAEKVRLVNQCIDAIAYIVTKESQFPSSGSAEGALVPSSSSSSSHPKAVLDWWAEDLIVLRIDIFQRVLLAMISRGFKQYALGPILMLYAQNCLRGLEIFGKGRKKIEAKEEHEKRIVLETIVSLLPRERNAMSVSFVSMMLRAAIYLETTMACRLDLEKRIGLQLGQAVLDDILIPSFHFDGDTLFDVDTVQRIVMNYLEYELEGKGDEDYVSSRQSDMEKVGKLMECYLAEIASDRNLLVSKFINLAEHIPEQAKVSEDGMYRAIDIYLKAHPTLTDTERKKICSLMDCQKLSREACAHAAQNDRLPVQTVVQVLYYEQQRLRDNIDGGLIVVEPPAQVDSHTTNRNQSLSDELSRLKKENQDLKLELLKIKMKLKEAERASSSASVDKSTISSPGSTRYSADKPPLPRRSFINSVSKKLGKLAPFLRADGVLPSSARGKNKPSKSRRHSIS</sequence>
<dbReference type="PROSITE" id="PS51649">
    <property type="entry name" value="NPH3"/>
    <property type="match status" value="1"/>
</dbReference>
<feature type="region of interest" description="Disordered" evidence="4">
    <location>
        <begin position="519"/>
        <end position="553"/>
    </location>
</feature>
<gene>
    <name evidence="7" type="ORF">QVD17_10038</name>
</gene>
<reference evidence="7" key="1">
    <citation type="journal article" date="2023" name="bioRxiv">
        <title>Improved chromosome-level genome assembly for marigold (Tagetes erecta).</title>
        <authorList>
            <person name="Jiang F."/>
            <person name="Yuan L."/>
            <person name="Wang S."/>
            <person name="Wang H."/>
            <person name="Xu D."/>
            <person name="Wang A."/>
            <person name="Fan W."/>
        </authorList>
    </citation>
    <scope>NUCLEOTIDE SEQUENCE</scope>
    <source>
        <strain evidence="7">WSJ</strain>
        <tissue evidence="7">Leaf</tissue>
    </source>
</reference>
<keyword evidence="2" id="KW-0833">Ubl conjugation pathway</keyword>
<dbReference type="Gene3D" id="3.30.710.10">
    <property type="entry name" value="Potassium Channel Kv1.1, Chain A"/>
    <property type="match status" value="1"/>
</dbReference>
<evidence type="ECO:0000313" key="7">
    <source>
        <dbReference type="EMBL" id="KAK1433132.1"/>
    </source>
</evidence>
<name>A0AAD8L1N2_TARER</name>
<dbReference type="Pfam" id="PF03000">
    <property type="entry name" value="NPH3"/>
    <property type="match status" value="1"/>
</dbReference>
<dbReference type="SMART" id="SM00225">
    <property type="entry name" value="BTB"/>
    <property type="match status" value="1"/>
</dbReference>
<dbReference type="InterPro" id="IPR043454">
    <property type="entry name" value="NPH3/RPT2-like"/>
</dbReference>
<comment type="caution">
    <text evidence="7">The sequence shown here is derived from an EMBL/GenBank/DDBJ whole genome shotgun (WGS) entry which is preliminary data.</text>
</comment>
<dbReference type="InterPro" id="IPR027356">
    <property type="entry name" value="NPH3_dom"/>
</dbReference>
<dbReference type="Pfam" id="PF00651">
    <property type="entry name" value="BTB"/>
    <property type="match status" value="1"/>
</dbReference>
<dbReference type="AlphaFoldDB" id="A0AAD8L1N2"/>